<evidence type="ECO:0000256" key="3">
    <source>
        <dbReference type="ARBA" id="ARBA00022448"/>
    </source>
</evidence>
<protein>
    <submittedName>
        <fullName evidence="10">Diflavin flavoprotein A 1-like protein</fullName>
    </submittedName>
</protein>
<dbReference type="PANTHER" id="PTHR32145">
    <property type="entry name" value="DIFLAVIN FLAVOPROTEIN A 2-RELATED"/>
    <property type="match status" value="1"/>
</dbReference>
<reference evidence="10 11" key="1">
    <citation type="journal article" date="2007" name="Proc. Natl. Acad. Sci. U.S.A.">
        <title>The tiny eukaryote Ostreococcus provides genomic insights into the paradox of plankton speciation.</title>
        <authorList>
            <person name="Palenik B."/>
            <person name="Grimwood J."/>
            <person name="Aerts A."/>
            <person name="Rouze P."/>
            <person name="Salamov A."/>
            <person name="Putnam N."/>
            <person name="Dupont C."/>
            <person name="Jorgensen R."/>
            <person name="Derelle E."/>
            <person name="Rombauts S."/>
            <person name="Zhou K."/>
            <person name="Otillar R."/>
            <person name="Merchant S.S."/>
            <person name="Podell S."/>
            <person name="Gaasterland T."/>
            <person name="Napoli C."/>
            <person name="Gendler K."/>
            <person name="Manuell A."/>
            <person name="Tai V."/>
            <person name="Vallon O."/>
            <person name="Piganeau G."/>
            <person name="Jancek S."/>
            <person name="Heijde M."/>
            <person name="Jabbari K."/>
            <person name="Bowler C."/>
            <person name="Lohr M."/>
            <person name="Robbens S."/>
            <person name="Werner G."/>
            <person name="Dubchak I."/>
            <person name="Pazour G.J."/>
            <person name="Ren Q."/>
            <person name="Paulsen I."/>
            <person name="Delwiche C."/>
            <person name="Schmutz J."/>
            <person name="Rokhsar D."/>
            <person name="Van de Peer Y."/>
            <person name="Moreau H."/>
            <person name="Grigoriev I.V."/>
        </authorList>
    </citation>
    <scope>NUCLEOTIDE SEQUENCE [LARGE SCALE GENOMIC DNA]</scope>
    <source>
        <strain evidence="10 11">CCE9901</strain>
    </source>
</reference>
<accession>A4RTD0</accession>
<keyword evidence="5" id="KW-0249">Electron transport</keyword>
<dbReference type="SUPFAM" id="SSF52218">
    <property type="entry name" value="Flavoproteins"/>
    <property type="match status" value="1"/>
</dbReference>
<evidence type="ECO:0000313" key="11">
    <source>
        <dbReference type="Proteomes" id="UP000001568"/>
    </source>
</evidence>
<dbReference type="KEGG" id="olu:OSTLU_119390"/>
<keyword evidence="11" id="KW-1185">Reference proteome</keyword>
<dbReference type="InterPro" id="IPR001279">
    <property type="entry name" value="Metallo-B-lactamas"/>
</dbReference>
<gene>
    <name evidence="10" type="primary">Dfa1</name>
    <name evidence="10" type="ORF">OSTLU_119390</name>
</gene>
<dbReference type="Gene3D" id="3.60.15.10">
    <property type="entry name" value="Ribonuclease Z/Hydroxyacylglutathione hydrolase-like"/>
    <property type="match status" value="1"/>
</dbReference>
<evidence type="ECO:0000256" key="8">
    <source>
        <dbReference type="SAM" id="MobiDB-lite"/>
    </source>
</evidence>
<evidence type="ECO:0000259" key="9">
    <source>
        <dbReference type="PROSITE" id="PS50902"/>
    </source>
</evidence>
<dbReference type="InterPro" id="IPR029039">
    <property type="entry name" value="Flavoprotein-like_sf"/>
</dbReference>
<comment type="function">
    <text evidence="7">Mediates electron transfer from NADH to oxygen, reducing it to water. This modular protein has 3 redox cofactors, in other organisms the same activity requires 2 or 3 proteins.</text>
</comment>
<dbReference type="Gene3D" id="3.40.50.360">
    <property type="match status" value="1"/>
</dbReference>
<dbReference type="InterPro" id="IPR012349">
    <property type="entry name" value="Split_barrel_FMN-bd"/>
</dbReference>
<keyword evidence="3" id="KW-0813">Transport</keyword>
<dbReference type="Pfam" id="PF01613">
    <property type="entry name" value="Flavin_Reduct"/>
    <property type="match status" value="1"/>
</dbReference>
<dbReference type="Gramene" id="ABO94390">
    <property type="protein sequence ID" value="ABO94390"/>
    <property type="gene ID" value="OSTLU_119390"/>
</dbReference>
<dbReference type="HOGENOM" id="CLU_017490_2_1_1"/>
<keyword evidence="6" id="KW-0408">Iron</keyword>
<evidence type="ECO:0000256" key="4">
    <source>
        <dbReference type="ARBA" id="ARBA00022723"/>
    </source>
</evidence>
<feature type="region of interest" description="Disordered" evidence="8">
    <location>
        <begin position="17"/>
        <end position="37"/>
    </location>
</feature>
<proteinExistence type="inferred from homology"/>
<evidence type="ECO:0000256" key="7">
    <source>
        <dbReference type="ARBA" id="ARBA00025633"/>
    </source>
</evidence>
<dbReference type="GeneID" id="5000314"/>
<dbReference type="SUPFAM" id="SSF56281">
    <property type="entry name" value="Metallo-hydrolase/oxidoreductase"/>
    <property type="match status" value="1"/>
</dbReference>
<comment type="similarity">
    <text evidence="2">In the C-terminal section; belongs to the flavodoxin reductase family.</text>
</comment>
<dbReference type="InterPro" id="IPR002563">
    <property type="entry name" value="Flavin_Rdtase-like_dom"/>
</dbReference>
<feature type="domain" description="Flavodoxin-like" evidence="9">
    <location>
        <begin position="331"/>
        <end position="465"/>
    </location>
</feature>
<dbReference type="eggNOG" id="ENOG502RX7H">
    <property type="taxonomic scope" value="Eukaryota"/>
</dbReference>
<dbReference type="AlphaFoldDB" id="A4RTD0"/>
<comment type="cofactor">
    <cofactor evidence="1">
        <name>Fe cation</name>
        <dbReference type="ChEBI" id="CHEBI:24875"/>
    </cofactor>
</comment>
<dbReference type="CDD" id="cd07709">
    <property type="entry name" value="flavodiiron_proteins_MBL-fold"/>
    <property type="match status" value="1"/>
</dbReference>
<dbReference type="GO" id="GO:0010181">
    <property type="term" value="F:FMN binding"/>
    <property type="evidence" value="ECO:0007669"/>
    <property type="project" value="InterPro"/>
</dbReference>
<evidence type="ECO:0000256" key="1">
    <source>
        <dbReference type="ARBA" id="ARBA00001962"/>
    </source>
</evidence>
<sequence>MRVDAARARAATRADAMASRCRLGRRPEGSRGATTRARRARRARWVECAVTDPPVTREAVRTSDVELFEGKKRLQTQATALGEGTTLIRSLDWDRDRFDIEFGLEKGTTYNSYIIRGAPGTAALIDASHEKFRELYMKTLTGEIDPLEIKYVVCSHTEPDHSGLIGDVLKIAPNATVLGSKVCLAFLENLIHEPFESRVVKGGDVVDLGDGHELKFIMAPNLHWPDTMFTYDPKSRLMYTCDAFGSHYCSEDPFDGDLSALMPHYRFYYECLMKPNARSVLTALRKCESEGADFVGICNGHGPLLRYNVDELVGDYKKWSESALAKAKANVAVFYTAEYGFSDRLSQSIARGLTKTETEVVMMDLLSADSQELVETTKHAAGIVLLSPPRAGPANEQLANIIGAVDAKQKFFIAESYGGEDEPVDLLAKKLAELGVTEAFSPLKVTSDPTEGTYQLFEEAGTDLGQLLTKKKTLADMKSAMSPDVAKALGRVSGGLYVVTAAQGTARSAMIASWVAQASFEPLGFTVAVAKDRAIESLMQVNDTFVLNCLPENGFEPLMKHFLTRFPPGADRFEGVEWAPANCGAPILGDAVAFMECRVVSRMEANDHWIVYSEVFNGKVFNQDVRTASHHRKVGSYY</sequence>
<evidence type="ECO:0000313" key="10">
    <source>
        <dbReference type="EMBL" id="ABO94390.1"/>
    </source>
</evidence>
<dbReference type="Gene3D" id="2.30.110.10">
    <property type="entry name" value="Electron Transport, Fmn-binding Protein, Chain A"/>
    <property type="match status" value="1"/>
</dbReference>
<dbReference type="SMART" id="SM00849">
    <property type="entry name" value="Lactamase_B"/>
    <property type="match status" value="1"/>
</dbReference>
<evidence type="ECO:0000256" key="6">
    <source>
        <dbReference type="ARBA" id="ARBA00023004"/>
    </source>
</evidence>
<dbReference type="InterPro" id="IPR051285">
    <property type="entry name" value="NADH_oxidoreductase_modular"/>
</dbReference>
<dbReference type="PROSITE" id="PS50902">
    <property type="entry name" value="FLAVODOXIN_LIKE"/>
    <property type="match status" value="1"/>
</dbReference>
<evidence type="ECO:0000256" key="2">
    <source>
        <dbReference type="ARBA" id="ARBA00006098"/>
    </source>
</evidence>
<dbReference type="InterPro" id="IPR045761">
    <property type="entry name" value="ODP_dom"/>
</dbReference>
<keyword evidence="4" id="KW-0479">Metal-binding</keyword>
<dbReference type="SUPFAM" id="SSF50475">
    <property type="entry name" value="FMN-binding split barrel"/>
    <property type="match status" value="1"/>
</dbReference>
<dbReference type="Proteomes" id="UP000001568">
    <property type="component" value="Chromosome 2"/>
</dbReference>
<dbReference type="OMA" id="FGMHYCD"/>
<dbReference type="PANTHER" id="PTHR32145:SF11">
    <property type="entry name" value="DIFLAVIN FLAVOPROTEIN A 2-RELATED"/>
    <property type="match status" value="1"/>
</dbReference>
<dbReference type="InterPro" id="IPR036866">
    <property type="entry name" value="RibonucZ/Hydroxyglut_hydro"/>
</dbReference>
<evidence type="ECO:0000256" key="5">
    <source>
        <dbReference type="ARBA" id="ARBA00022982"/>
    </source>
</evidence>
<dbReference type="STRING" id="436017.A4RTD0"/>
<dbReference type="InterPro" id="IPR008254">
    <property type="entry name" value="Flavodoxin/NO_synth"/>
</dbReference>
<dbReference type="SMART" id="SM00903">
    <property type="entry name" value="Flavin_Reduct"/>
    <property type="match status" value="1"/>
</dbReference>
<dbReference type="Pfam" id="PF19583">
    <property type="entry name" value="ODP"/>
    <property type="match status" value="1"/>
</dbReference>
<dbReference type="EMBL" id="CP000582">
    <property type="protein sequence ID" value="ABO94390.1"/>
    <property type="molecule type" value="Genomic_DNA"/>
</dbReference>
<dbReference type="OrthoDB" id="432169at2759"/>
<dbReference type="GO" id="GO:0046872">
    <property type="term" value="F:metal ion binding"/>
    <property type="evidence" value="ECO:0007669"/>
    <property type="project" value="UniProtKB-KW"/>
</dbReference>
<dbReference type="RefSeq" id="XP_001416098.1">
    <property type="nucleotide sequence ID" value="XM_001416061.1"/>
</dbReference>
<organism evidence="10 11">
    <name type="scientific">Ostreococcus lucimarinus (strain CCE9901)</name>
    <dbReference type="NCBI Taxonomy" id="436017"/>
    <lineage>
        <taxon>Eukaryota</taxon>
        <taxon>Viridiplantae</taxon>
        <taxon>Chlorophyta</taxon>
        <taxon>Mamiellophyceae</taxon>
        <taxon>Mamiellales</taxon>
        <taxon>Bathycoccaceae</taxon>
        <taxon>Ostreococcus</taxon>
    </lineage>
</organism>
<name>A4RTD0_OSTLU</name>